<evidence type="ECO:0000256" key="6">
    <source>
        <dbReference type="ARBA" id="ARBA00020092"/>
    </source>
</evidence>
<gene>
    <name evidence="12" type="primary">kdsC</name>
    <name evidence="12" type="ORF">DSM104443_00068</name>
</gene>
<evidence type="ECO:0000256" key="11">
    <source>
        <dbReference type="PIRSR" id="PIRSR006118-2"/>
    </source>
</evidence>
<dbReference type="InterPro" id="IPR036412">
    <property type="entry name" value="HAD-like_sf"/>
</dbReference>
<dbReference type="PIRSF" id="PIRSF006118">
    <property type="entry name" value="KDO8-P_Ptase"/>
    <property type="match status" value="1"/>
</dbReference>
<comment type="similarity">
    <text evidence="3">Belongs to the KdsC family.</text>
</comment>
<dbReference type="InterPro" id="IPR050793">
    <property type="entry name" value="CMP-NeuNAc_synthase"/>
</dbReference>
<dbReference type="FunFam" id="3.40.50.1000:FF:000029">
    <property type="entry name" value="3-deoxy-D-manno-octulosonate 8-phosphate phosphatase KdsC"/>
    <property type="match status" value="1"/>
</dbReference>
<feature type="binding site" evidence="11">
    <location>
        <position position="18"/>
    </location>
    <ligand>
        <name>substrate</name>
    </ligand>
</feature>
<dbReference type="PANTHER" id="PTHR21485:SF3">
    <property type="entry name" value="N-ACYLNEURAMINATE CYTIDYLYLTRANSFERASE"/>
    <property type="match status" value="1"/>
</dbReference>
<name>A0A6M4GRS3_9PROT</name>
<evidence type="ECO:0000256" key="9">
    <source>
        <dbReference type="ARBA" id="ARBA00022842"/>
    </source>
</evidence>
<reference evidence="12 13" key="1">
    <citation type="submission" date="2020-04" db="EMBL/GenBank/DDBJ databases">
        <title>Usitatibacter rugosus gen. nov., sp. nov. and Usitatibacter palustris sp. nov., novel members of Usitatibacteraceae fam. nov. within the order Nitrosomonadales isolated from soil.</title>
        <authorList>
            <person name="Huber K.J."/>
            <person name="Neumann-Schaal M."/>
            <person name="Geppert A."/>
            <person name="Luckner M."/>
            <person name="Wanner G."/>
            <person name="Overmann J."/>
        </authorList>
    </citation>
    <scope>NUCLEOTIDE SEQUENCE [LARGE SCALE GENOMIC DNA]</scope>
    <source>
        <strain evidence="12 13">0125_3</strain>
    </source>
</reference>
<evidence type="ECO:0000256" key="1">
    <source>
        <dbReference type="ARBA" id="ARBA00000898"/>
    </source>
</evidence>
<dbReference type="CDD" id="cd01630">
    <property type="entry name" value="HAD_KDO-like"/>
    <property type="match status" value="1"/>
</dbReference>
<keyword evidence="8 12" id="KW-0378">Hydrolase</keyword>
<dbReference type="RefSeq" id="WP_171088736.1">
    <property type="nucleotide sequence ID" value="NZ_CP053069.1"/>
</dbReference>
<evidence type="ECO:0000256" key="5">
    <source>
        <dbReference type="ARBA" id="ARBA00013066"/>
    </source>
</evidence>
<dbReference type="SUPFAM" id="SSF56784">
    <property type="entry name" value="HAD-like"/>
    <property type="match status" value="1"/>
</dbReference>
<dbReference type="Proteomes" id="UP000501534">
    <property type="component" value="Chromosome"/>
</dbReference>
<keyword evidence="7 11" id="KW-0479">Metal-binding</keyword>
<evidence type="ECO:0000313" key="12">
    <source>
        <dbReference type="EMBL" id="QJR09033.1"/>
    </source>
</evidence>
<comment type="catalytic activity">
    <reaction evidence="1">
        <text>3-deoxy-alpha-D-manno-2-octulosonate-8-phosphate + H2O = 3-deoxy-alpha-D-manno-oct-2-ulosonate + phosphate</text>
        <dbReference type="Rhea" id="RHEA:11500"/>
        <dbReference type="ChEBI" id="CHEBI:15377"/>
        <dbReference type="ChEBI" id="CHEBI:43474"/>
        <dbReference type="ChEBI" id="CHEBI:85985"/>
        <dbReference type="ChEBI" id="CHEBI:85986"/>
        <dbReference type="EC" id="3.1.3.45"/>
    </reaction>
</comment>
<dbReference type="GO" id="GO:0019143">
    <property type="term" value="F:3-deoxy-manno-octulosonate-8-phosphatase activity"/>
    <property type="evidence" value="ECO:0007669"/>
    <property type="project" value="UniProtKB-EC"/>
</dbReference>
<protein>
    <recommendedName>
        <fullName evidence="6">3-deoxy-D-manno-octulosonate 8-phosphate phosphatase KdsC</fullName>
        <ecNumber evidence="5">3.1.3.45</ecNumber>
    </recommendedName>
    <alternativeName>
        <fullName evidence="10">KDO 8-P phosphatase</fullName>
    </alternativeName>
</protein>
<dbReference type="InterPro" id="IPR006549">
    <property type="entry name" value="HAD-SF_hydro_IIIA"/>
</dbReference>
<dbReference type="NCBIfam" id="TIGR01662">
    <property type="entry name" value="HAD-SF-IIIA"/>
    <property type="match status" value="1"/>
</dbReference>
<dbReference type="GO" id="GO:0008781">
    <property type="term" value="F:N-acylneuraminate cytidylyltransferase activity"/>
    <property type="evidence" value="ECO:0007669"/>
    <property type="project" value="TreeGrafter"/>
</dbReference>
<evidence type="ECO:0000256" key="2">
    <source>
        <dbReference type="ARBA" id="ARBA00001946"/>
    </source>
</evidence>
<dbReference type="InterPro" id="IPR010023">
    <property type="entry name" value="KdsC_fam"/>
</dbReference>
<dbReference type="InterPro" id="IPR023214">
    <property type="entry name" value="HAD_sf"/>
</dbReference>
<evidence type="ECO:0000256" key="10">
    <source>
        <dbReference type="ARBA" id="ARBA00031051"/>
    </source>
</evidence>
<dbReference type="KEGG" id="uru:DSM104443_00068"/>
<keyword evidence="13" id="KW-1185">Reference proteome</keyword>
<dbReference type="SFLD" id="SFLDS00003">
    <property type="entry name" value="Haloacid_Dehalogenase"/>
    <property type="match status" value="1"/>
</dbReference>
<dbReference type="SFLD" id="SFLDG01138">
    <property type="entry name" value="C1.6.2:_Deoxy-d-mannose-octulo"/>
    <property type="match status" value="1"/>
</dbReference>
<dbReference type="SFLD" id="SFLDG01136">
    <property type="entry name" value="C1.6:_Phosphoserine_Phosphatas"/>
    <property type="match status" value="1"/>
</dbReference>
<dbReference type="PANTHER" id="PTHR21485">
    <property type="entry name" value="HAD SUPERFAMILY MEMBERS CMAS AND KDSC"/>
    <property type="match status" value="1"/>
</dbReference>
<organism evidence="12 13">
    <name type="scientific">Usitatibacter rugosus</name>
    <dbReference type="NCBI Taxonomy" id="2732067"/>
    <lineage>
        <taxon>Bacteria</taxon>
        <taxon>Pseudomonadati</taxon>
        <taxon>Pseudomonadota</taxon>
        <taxon>Betaproteobacteria</taxon>
        <taxon>Nitrosomonadales</taxon>
        <taxon>Usitatibacteraceae</taxon>
        <taxon>Usitatibacter</taxon>
    </lineage>
</organism>
<dbReference type="Pfam" id="PF08282">
    <property type="entry name" value="Hydrolase_3"/>
    <property type="match status" value="1"/>
</dbReference>
<feature type="binding site" evidence="11">
    <location>
        <position position="109"/>
    </location>
    <ligand>
        <name>Mg(2+)</name>
        <dbReference type="ChEBI" id="CHEBI:18420"/>
    </ligand>
</feature>
<dbReference type="Gene3D" id="3.40.50.1000">
    <property type="entry name" value="HAD superfamily/HAD-like"/>
    <property type="match status" value="1"/>
</dbReference>
<sequence length="173" mass="18435">MSFAKRASAIKLAVFDVDGVLTDGTIYMGPSGEMLKAFNILDGHGLKLLHEDGIATAILSGRKSAMVATRAKELGLGAVHQGVADKVKRLATILRAHKSDLASCAYMGDDLPDLEVMRRVGLAVAPANGVLAVRKQAHLVTKSRGGEGAVREFCERLLEARGRTDLVQGRTKK</sequence>
<keyword evidence="9 11" id="KW-0460">Magnesium</keyword>
<evidence type="ECO:0000256" key="8">
    <source>
        <dbReference type="ARBA" id="ARBA00022801"/>
    </source>
</evidence>
<evidence type="ECO:0000256" key="7">
    <source>
        <dbReference type="ARBA" id="ARBA00022723"/>
    </source>
</evidence>
<feature type="binding site" evidence="11">
    <location>
        <position position="16"/>
    </location>
    <ligand>
        <name>Mg(2+)</name>
        <dbReference type="ChEBI" id="CHEBI:18420"/>
    </ligand>
</feature>
<dbReference type="AlphaFoldDB" id="A0A6M4GRS3"/>
<accession>A0A6M4GRS3</accession>
<dbReference type="NCBIfam" id="TIGR01670">
    <property type="entry name" value="KdsC-phosphatas"/>
    <property type="match status" value="1"/>
</dbReference>
<evidence type="ECO:0000256" key="4">
    <source>
        <dbReference type="ARBA" id="ARBA00011881"/>
    </source>
</evidence>
<dbReference type="EMBL" id="CP053069">
    <property type="protein sequence ID" value="QJR09033.1"/>
    <property type="molecule type" value="Genomic_DNA"/>
</dbReference>
<comment type="subunit">
    <text evidence="4">Homotetramer.</text>
</comment>
<comment type="cofactor">
    <cofactor evidence="2 11">
        <name>Mg(2+)</name>
        <dbReference type="ChEBI" id="CHEBI:18420"/>
    </cofactor>
</comment>
<evidence type="ECO:0000313" key="13">
    <source>
        <dbReference type="Proteomes" id="UP000501534"/>
    </source>
</evidence>
<dbReference type="EC" id="3.1.3.45" evidence="5"/>
<proteinExistence type="inferred from homology"/>
<dbReference type="GO" id="GO:0046872">
    <property type="term" value="F:metal ion binding"/>
    <property type="evidence" value="ECO:0007669"/>
    <property type="project" value="UniProtKB-KW"/>
</dbReference>
<evidence type="ECO:0000256" key="3">
    <source>
        <dbReference type="ARBA" id="ARBA00005893"/>
    </source>
</evidence>